<accession>A0AA48WJL2</accession>
<reference evidence="1 2" key="1">
    <citation type="submission" date="2020-11" db="EMBL/GenBank/DDBJ databases">
        <authorList>
            <person name="Sun Q."/>
        </authorList>
    </citation>
    <scope>NUCLEOTIDE SEQUENCE [LARGE SCALE GENOMIC DNA]</scope>
    <source>
        <strain evidence="1 2">P8398</strain>
    </source>
</reference>
<evidence type="ECO:0000313" key="1">
    <source>
        <dbReference type="EMBL" id="QPI52584.1"/>
    </source>
</evidence>
<protein>
    <submittedName>
        <fullName evidence="1">Uncharacterized protein</fullName>
    </submittedName>
</protein>
<proteinExistence type="predicted"/>
<dbReference type="RefSeq" id="WP_206092010.1">
    <property type="nucleotide sequence ID" value="NZ_CP065053.1"/>
</dbReference>
<sequence length="148" mass="16251">MMKLKTLKHVAAGISQSFVSRNNDVGGYWALGELYKECSAPDYAFLLSLLDGISIPSTPAASQVVKNYAMFLQRALVSQGIALGELEDANVFIQFDTASPERALDVQCQGDPFLCIVTLSTWQGKTAVAHAFGRCLRNRWGMFSRRAL</sequence>
<organism evidence="1 2">
    <name type="scientific">Massilia antarctica</name>
    <dbReference type="NCBI Taxonomy" id="2765360"/>
    <lineage>
        <taxon>Bacteria</taxon>
        <taxon>Pseudomonadati</taxon>
        <taxon>Pseudomonadota</taxon>
        <taxon>Betaproteobacteria</taxon>
        <taxon>Burkholderiales</taxon>
        <taxon>Oxalobacteraceae</taxon>
        <taxon>Telluria group</taxon>
        <taxon>Massilia</taxon>
    </lineage>
</organism>
<evidence type="ECO:0000313" key="2">
    <source>
        <dbReference type="Proteomes" id="UP000662888"/>
    </source>
</evidence>
<dbReference type="Proteomes" id="UP000662888">
    <property type="component" value="Chromosome"/>
</dbReference>
<keyword evidence="2" id="KW-1185">Reference proteome</keyword>
<dbReference type="EMBL" id="CP065053">
    <property type="protein sequence ID" value="QPI52584.1"/>
    <property type="molecule type" value="Genomic_DNA"/>
</dbReference>
<gene>
    <name evidence="1" type="ORF">IV454_14475</name>
</gene>
<name>A0AA48WJL2_9BURK</name>